<name>A0AC61S5Z7_9BACT</name>
<keyword evidence="1" id="KW-0489">Methyltransferase</keyword>
<keyword evidence="2" id="KW-1185">Reference proteome</keyword>
<evidence type="ECO:0000313" key="1">
    <source>
        <dbReference type="EMBL" id="THG51744.1"/>
    </source>
</evidence>
<feature type="non-terminal residue" evidence="1">
    <location>
        <position position="672"/>
    </location>
</feature>
<organism evidence="1 2">
    <name type="scientific">Muribaculum caecicola</name>
    <dbReference type="NCBI Taxonomy" id="3038144"/>
    <lineage>
        <taxon>Bacteria</taxon>
        <taxon>Pseudomonadati</taxon>
        <taxon>Bacteroidota</taxon>
        <taxon>Bacteroidia</taxon>
        <taxon>Bacteroidales</taxon>
        <taxon>Muribaculaceae</taxon>
        <taxon>Muribaculum</taxon>
    </lineage>
</organism>
<dbReference type="EMBL" id="SSTG01000055">
    <property type="protein sequence ID" value="THG51744.1"/>
    <property type="molecule type" value="Genomic_DNA"/>
</dbReference>
<dbReference type="EC" id="2.1.1.13" evidence="1"/>
<evidence type="ECO:0000313" key="2">
    <source>
        <dbReference type="Proteomes" id="UP000305401"/>
    </source>
</evidence>
<dbReference type="Proteomes" id="UP000305401">
    <property type="component" value="Unassembled WGS sequence"/>
</dbReference>
<sequence>MCLFENLEYNSRSKELVDRVSKEIIVLDGAMGTMIQQYTLTEADFRGRLFADWPLALSGCNDVLCLTRPDIIGEIHRAYLEAGASIITTNSFNSNAVSLADYGLEQYVAELNKRAALLARGAADSFMAANPDKGCWVAGSVGPTSKSLTMQLAVPEHGNKAFSWDVLEETYTCQIKALIDGGVDLVIIETIFDTLNAKCAAYSARRAMEACGRKVPVILSATLTESGRTLSGQTLGAFVATLAPFEPLAIGLNCGFGAAAMARHVNELQKSPFAVSLYPNAGLPNAIGGYDELPETMGGDLRPMLAGGMLNFVGGCCGTTPEHIRVIAAMARQYKPRKLPVCEAEMVLAGLEPKKVSALTGFVNVGERCNVAGSRKFLRLISEDKIGEAVSVASCQVEAGAQVIDVNMDDAMLDSRKEMIRFLGAIGVEPEVARVPVMIDSSDWDTIVAGLKSVQGRPIVNSISLKEGEDVFLRHARFIREMGAAVVVMAFDESGQADTLARRKAVSERAYWLLVDKAGFRGCDIVVDPNVLAVATGIEAHNSYAADFIETIQWIKDTLPGAKVSGGVSNLSFSFRGNNRLREAMHARFLFHAIKRGMDMAIVNAAQLFNTDELDNKLLKAVDDVIFNTDAEATERLVELAPEFSNMAVSEKDVVTAGARLMPEQLIENAII</sequence>
<accession>A0AC61S5Z7</accession>
<gene>
    <name evidence="1" type="primary">metH</name>
    <name evidence="1" type="ORF">E5990_05750</name>
</gene>
<keyword evidence="1" id="KW-0808">Transferase</keyword>
<reference evidence="1" key="1">
    <citation type="submission" date="2019-04" db="EMBL/GenBank/DDBJ databases">
        <title>Microbes associate with the intestines of laboratory mice.</title>
        <authorList>
            <person name="Navarre W."/>
            <person name="Wong E."/>
            <person name="Huang K.C."/>
            <person name="Tropini C."/>
            <person name="Ng K."/>
            <person name="Yu B."/>
        </authorList>
    </citation>
    <scope>NUCLEOTIDE SEQUENCE</scope>
    <source>
        <strain evidence="1">NM86_A22</strain>
    </source>
</reference>
<protein>
    <submittedName>
        <fullName evidence="1">Methionine synthase</fullName>
        <ecNumber evidence="1">2.1.1.13</ecNumber>
    </submittedName>
</protein>
<proteinExistence type="predicted"/>
<comment type="caution">
    <text evidence="1">The sequence shown here is derived from an EMBL/GenBank/DDBJ whole genome shotgun (WGS) entry which is preliminary data.</text>
</comment>